<name>A0A0E9PAY1_ANGAN</name>
<organism evidence="2">
    <name type="scientific">Anguilla anguilla</name>
    <name type="common">European freshwater eel</name>
    <name type="synonym">Muraena anguilla</name>
    <dbReference type="NCBI Taxonomy" id="7936"/>
    <lineage>
        <taxon>Eukaryota</taxon>
        <taxon>Metazoa</taxon>
        <taxon>Chordata</taxon>
        <taxon>Craniata</taxon>
        <taxon>Vertebrata</taxon>
        <taxon>Euteleostomi</taxon>
        <taxon>Actinopterygii</taxon>
        <taxon>Neopterygii</taxon>
        <taxon>Teleostei</taxon>
        <taxon>Anguilliformes</taxon>
        <taxon>Anguillidae</taxon>
        <taxon>Anguilla</taxon>
    </lineage>
</organism>
<sequence length="86" mass="10191">MWNSLTFLMMSCHFTQCCFVTKMCMYLCDPEYSSRKHKYAKWFLFEATSSRTLSERVSLRESSELSGCMPFESVLWNCSVLYQCFS</sequence>
<dbReference type="EMBL" id="GBXM01106898">
    <property type="protein sequence ID" value="JAH01679.1"/>
    <property type="molecule type" value="Transcribed_RNA"/>
</dbReference>
<evidence type="ECO:0008006" key="3">
    <source>
        <dbReference type="Google" id="ProtNLM"/>
    </source>
</evidence>
<reference evidence="2" key="2">
    <citation type="journal article" date="2015" name="Fish Shellfish Immunol.">
        <title>Early steps in the European eel (Anguilla anguilla)-Vibrio vulnificus interaction in the gills: Role of the RtxA13 toxin.</title>
        <authorList>
            <person name="Callol A."/>
            <person name="Pajuelo D."/>
            <person name="Ebbesson L."/>
            <person name="Teles M."/>
            <person name="MacKenzie S."/>
            <person name="Amaro C."/>
        </authorList>
    </citation>
    <scope>NUCLEOTIDE SEQUENCE</scope>
</reference>
<evidence type="ECO:0000256" key="1">
    <source>
        <dbReference type="SAM" id="SignalP"/>
    </source>
</evidence>
<dbReference type="AlphaFoldDB" id="A0A0E9PAY1"/>
<protein>
    <recommendedName>
        <fullName evidence="3">Secreted protein</fullName>
    </recommendedName>
</protein>
<keyword evidence="1" id="KW-0732">Signal</keyword>
<feature type="chain" id="PRO_5002430798" description="Secreted protein" evidence="1">
    <location>
        <begin position="18"/>
        <end position="86"/>
    </location>
</feature>
<feature type="signal peptide" evidence="1">
    <location>
        <begin position="1"/>
        <end position="17"/>
    </location>
</feature>
<reference evidence="2" key="1">
    <citation type="submission" date="2014-11" db="EMBL/GenBank/DDBJ databases">
        <authorList>
            <person name="Amaro Gonzalez C."/>
        </authorList>
    </citation>
    <scope>NUCLEOTIDE SEQUENCE</scope>
</reference>
<proteinExistence type="predicted"/>
<accession>A0A0E9PAY1</accession>
<evidence type="ECO:0000313" key="2">
    <source>
        <dbReference type="EMBL" id="JAH01679.1"/>
    </source>
</evidence>